<feature type="domain" description="N-acetyltransferase" evidence="1">
    <location>
        <begin position="8"/>
        <end position="162"/>
    </location>
</feature>
<name>A0A4U9VVS2_9SPHI</name>
<dbReference type="KEGG" id="stha:NCTC11429_04399"/>
<dbReference type="GeneID" id="78464985"/>
<dbReference type="PANTHER" id="PTHR43328">
    <property type="entry name" value="ACETYLTRANSFERASE-RELATED"/>
    <property type="match status" value="1"/>
</dbReference>
<dbReference type="AlphaFoldDB" id="A0A4U9VVS2"/>
<sequence length="162" mass="18375">MNNASFRLALRPTTVEDLETLFTFQLDKESNYLAAFTSADPADKAAYLAKYSRLLNEPSVNNQTILIDGTIAGSIAKFVMEGDHEITYWIDRRFWGRGIATQALRTLLALEKVRPIFGRVAFDNRASQKVLEHCGFVKIGNDKGYANARQSEIEEYIYRLDT</sequence>
<reference evidence="2 3" key="1">
    <citation type="submission" date="2019-05" db="EMBL/GenBank/DDBJ databases">
        <authorList>
            <consortium name="Pathogen Informatics"/>
        </authorList>
    </citation>
    <scope>NUCLEOTIDE SEQUENCE [LARGE SCALE GENOMIC DNA]</scope>
    <source>
        <strain evidence="2 3">NCTC11429</strain>
    </source>
</reference>
<dbReference type="RefSeq" id="WP_028070393.1">
    <property type="nucleotide sequence ID" value="NZ_LR590484.1"/>
</dbReference>
<evidence type="ECO:0000313" key="3">
    <source>
        <dbReference type="Proteomes" id="UP000308196"/>
    </source>
</evidence>
<accession>A0A4U9VVS2</accession>
<dbReference type="SUPFAM" id="SSF55729">
    <property type="entry name" value="Acyl-CoA N-acyltransferases (Nat)"/>
    <property type="match status" value="1"/>
</dbReference>
<protein>
    <recommendedName>
        <fullName evidence="1">N-acetyltransferase domain-containing protein</fullName>
    </recommendedName>
</protein>
<evidence type="ECO:0000313" key="2">
    <source>
        <dbReference type="EMBL" id="VTR51660.1"/>
    </source>
</evidence>
<gene>
    <name evidence="2" type="ORF">NCTC11429_04399</name>
</gene>
<dbReference type="Pfam" id="PF13302">
    <property type="entry name" value="Acetyltransf_3"/>
    <property type="match status" value="1"/>
</dbReference>
<dbReference type="InterPro" id="IPR000182">
    <property type="entry name" value="GNAT_dom"/>
</dbReference>
<dbReference type="Proteomes" id="UP000308196">
    <property type="component" value="Chromosome"/>
</dbReference>
<proteinExistence type="predicted"/>
<dbReference type="InterPro" id="IPR016181">
    <property type="entry name" value="Acyl_CoA_acyltransferase"/>
</dbReference>
<evidence type="ECO:0000259" key="1">
    <source>
        <dbReference type="PROSITE" id="PS51186"/>
    </source>
</evidence>
<dbReference type="PANTHER" id="PTHR43328:SF1">
    <property type="entry name" value="N-ACETYLTRANSFERASE DOMAIN-CONTAINING PROTEIN"/>
    <property type="match status" value="1"/>
</dbReference>
<dbReference type="STRING" id="1123265.GCA_000686625_03669"/>
<dbReference type="EMBL" id="LR590484">
    <property type="protein sequence ID" value="VTR51660.1"/>
    <property type="molecule type" value="Genomic_DNA"/>
</dbReference>
<dbReference type="PROSITE" id="PS51186">
    <property type="entry name" value="GNAT"/>
    <property type="match status" value="1"/>
</dbReference>
<dbReference type="GO" id="GO:0016747">
    <property type="term" value="F:acyltransferase activity, transferring groups other than amino-acyl groups"/>
    <property type="evidence" value="ECO:0007669"/>
    <property type="project" value="InterPro"/>
</dbReference>
<dbReference type="Gene3D" id="3.40.630.30">
    <property type="match status" value="1"/>
</dbReference>
<organism evidence="2 3">
    <name type="scientific">Sphingobacterium thalpophilum</name>
    <dbReference type="NCBI Taxonomy" id="259"/>
    <lineage>
        <taxon>Bacteria</taxon>
        <taxon>Pseudomonadati</taxon>
        <taxon>Bacteroidota</taxon>
        <taxon>Sphingobacteriia</taxon>
        <taxon>Sphingobacteriales</taxon>
        <taxon>Sphingobacteriaceae</taxon>
        <taxon>Sphingobacterium</taxon>
    </lineage>
</organism>